<feature type="compositionally biased region" description="Low complexity" evidence="6">
    <location>
        <begin position="295"/>
        <end position="307"/>
    </location>
</feature>
<dbReference type="EMBL" id="FOMJ01000002">
    <property type="protein sequence ID" value="SFD14795.1"/>
    <property type="molecule type" value="Genomic_DNA"/>
</dbReference>
<evidence type="ECO:0000259" key="9">
    <source>
        <dbReference type="PROSITE" id="PS50192"/>
    </source>
</evidence>
<dbReference type="CDD" id="cd11386">
    <property type="entry name" value="MCP_signal"/>
    <property type="match status" value="1"/>
</dbReference>
<feature type="transmembrane region" description="Helical" evidence="7">
    <location>
        <begin position="13"/>
        <end position="38"/>
    </location>
</feature>
<dbReference type="GO" id="GO:0006935">
    <property type="term" value="P:chemotaxis"/>
    <property type="evidence" value="ECO:0007669"/>
    <property type="project" value="InterPro"/>
</dbReference>
<evidence type="ECO:0000313" key="12">
    <source>
        <dbReference type="Proteomes" id="UP000198611"/>
    </source>
</evidence>
<dbReference type="FunFam" id="1.10.287.950:FF:000001">
    <property type="entry name" value="Methyl-accepting chemotaxis sensory transducer"/>
    <property type="match status" value="1"/>
</dbReference>
<feature type="domain" description="T-SNARE coiled-coil homology" evidence="9">
    <location>
        <begin position="465"/>
        <end position="519"/>
    </location>
</feature>
<dbReference type="STRING" id="1123397.SAMN05660831_00874"/>
<name>A0A1I1PYG0_9GAMM</name>
<evidence type="ECO:0000256" key="4">
    <source>
        <dbReference type="ARBA" id="ARBA00029447"/>
    </source>
</evidence>
<feature type="domain" description="Methyl-accepting transducer" evidence="8">
    <location>
        <begin position="270"/>
        <end position="506"/>
    </location>
</feature>
<dbReference type="PRINTS" id="PR00260">
    <property type="entry name" value="CHEMTRNSDUCR"/>
</dbReference>
<evidence type="ECO:0000259" key="10">
    <source>
        <dbReference type="PROSITE" id="PS50885"/>
    </source>
</evidence>
<dbReference type="PROSITE" id="PS50885">
    <property type="entry name" value="HAMP"/>
    <property type="match status" value="1"/>
</dbReference>
<dbReference type="GO" id="GO:0004888">
    <property type="term" value="F:transmembrane signaling receptor activity"/>
    <property type="evidence" value="ECO:0007669"/>
    <property type="project" value="InterPro"/>
</dbReference>
<feature type="region of interest" description="Disordered" evidence="6">
    <location>
        <begin position="275"/>
        <end position="340"/>
    </location>
</feature>
<dbReference type="Pfam" id="PF00672">
    <property type="entry name" value="HAMP"/>
    <property type="match status" value="1"/>
</dbReference>
<keyword evidence="7" id="KW-0472">Membrane</keyword>
<feature type="domain" description="HAMP" evidence="10">
    <location>
        <begin position="211"/>
        <end position="265"/>
    </location>
</feature>
<dbReference type="SMART" id="SM00304">
    <property type="entry name" value="HAMP"/>
    <property type="match status" value="1"/>
</dbReference>
<evidence type="ECO:0000256" key="5">
    <source>
        <dbReference type="PROSITE-ProRule" id="PRU00284"/>
    </source>
</evidence>
<accession>A0A1I1PYG0</accession>
<evidence type="ECO:0000256" key="1">
    <source>
        <dbReference type="ARBA" id="ARBA00004429"/>
    </source>
</evidence>
<organism evidence="11 12">
    <name type="scientific">Thiohalospira halophila DSM 15071</name>
    <dbReference type="NCBI Taxonomy" id="1123397"/>
    <lineage>
        <taxon>Bacteria</taxon>
        <taxon>Pseudomonadati</taxon>
        <taxon>Pseudomonadota</taxon>
        <taxon>Gammaproteobacteria</taxon>
        <taxon>Thiohalospirales</taxon>
        <taxon>Thiohalospiraceae</taxon>
        <taxon>Thiohalospira</taxon>
    </lineage>
</organism>
<protein>
    <submittedName>
        <fullName evidence="11">Methyl-accepting chemotaxis protein</fullName>
    </submittedName>
</protein>
<dbReference type="PROSITE" id="PS50192">
    <property type="entry name" value="T_SNARE"/>
    <property type="match status" value="1"/>
</dbReference>
<keyword evidence="12" id="KW-1185">Reference proteome</keyword>
<dbReference type="SMART" id="SM00283">
    <property type="entry name" value="MA"/>
    <property type="match status" value="1"/>
</dbReference>
<gene>
    <name evidence="11" type="ORF">SAMN05660831_00874</name>
</gene>
<comment type="subcellular location">
    <subcellularLocation>
        <location evidence="1">Cell inner membrane</location>
        <topology evidence="1">Multi-pass membrane protein</topology>
    </subcellularLocation>
</comment>
<dbReference type="Gene3D" id="3.30.450.290">
    <property type="match status" value="1"/>
</dbReference>
<dbReference type="Gene3D" id="1.10.287.950">
    <property type="entry name" value="Methyl-accepting chemotaxis protein"/>
    <property type="match status" value="1"/>
</dbReference>
<dbReference type="PANTHER" id="PTHR32089">
    <property type="entry name" value="METHYL-ACCEPTING CHEMOTAXIS PROTEIN MCPB"/>
    <property type="match status" value="1"/>
</dbReference>
<feature type="compositionally biased region" description="Low complexity" evidence="6">
    <location>
        <begin position="317"/>
        <end position="338"/>
    </location>
</feature>
<dbReference type="InterPro" id="IPR004090">
    <property type="entry name" value="Chemotax_Me-accpt_rcpt"/>
</dbReference>
<dbReference type="GO" id="GO:0005886">
    <property type="term" value="C:plasma membrane"/>
    <property type="evidence" value="ECO:0007669"/>
    <property type="project" value="UniProtKB-SubCell"/>
</dbReference>
<dbReference type="Pfam" id="PF00015">
    <property type="entry name" value="MCPsignal"/>
    <property type="match status" value="1"/>
</dbReference>
<evidence type="ECO:0000256" key="7">
    <source>
        <dbReference type="SAM" id="Phobius"/>
    </source>
</evidence>
<dbReference type="InterPro" id="IPR004089">
    <property type="entry name" value="MCPsignal_dom"/>
</dbReference>
<sequence length="542" mass="58810">MGRLVSYFHNVRIWVRLGVLIWLLLAVAWSGMIVWAAFEQRDTAVEQAEGFARSLHQSTLAGLTTLMITGQMGQRDHYLEQVQELGSIRDLRVLRGDGVARQYGEGKANEQPRDGIEREVLESGESWIAEVDGGASLRAVIPAYNREDYLGKDCTMCHTQAEEGEVLGAVAMRMDLSGVNGAVFDFTRNIFVVAILISLPLIAAVWFFITRFVTNPLKDMTRGMDEIASGEGDLTHRLPVRGKDEIGEASAAFNRVMETFRDLVSRVTTAVERLGSASDELGHAAHSTQETGSKQRTQTDQAATATTEMTSSVQEVARNAQQAADAANQANTNANQGAETVRETVQRIEGLADEVRKGAEAISDLEAKSTDIGRVMEMIREIAEQTNLLALNAAIEAARAGEAGRGFAVVADEVRNLAQRSEQSTHEIDGHVAALQSGIREAVGVMEESRQQATSTVEQAEAAGEALRSITESVATISDMNTQIASAAEEQSAVAEEINQNVSTINDTADENASHAQRSSEAGEELARITHELQELVGRFRI</sequence>
<dbReference type="GO" id="GO:0007165">
    <property type="term" value="P:signal transduction"/>
    <property type="evidence" value="ECO:0007669"/>
    <property type="project" value="UniProtKB-KW"/>
</dbReference>
<dbReference type="PANTHER" id="PTHR32089:SF112">
    <property type="entry name" value="LYSOZYME-LIKE PROTEIN-RELATED"/>
    <property type="match status" value="1"/>
</dbReference>
<keyword evidence="3 5" id="KW-0807">Transducer</keyword>
<dbReference type="InterPro" id="IPR000727">
    <property type="entry name" value="T_SNARE_dom"/>
</dbReference>
<evidence type="ECO:0000259" key="8">
    <source>
        <dbReference type="PROSITE" id="PS50111"/>
    </source>
</evidence>
<keyword evidence="2" id="KW-1003">Cell membrane</keyword>
<keyword evidence="2" id="KW-0997">Cell inner membrane</keyword>
<evidence type="ECO:0000256" key="2">
    <source>
        <dbReference type="ARBA" id="ARBA00022519"/>
    </source>
</evidence>
<evidence type="ECO:0000256" key="3">
    <source>
        <dbReference type="ARBA" id="ARBA00023224"/>
    </source>
</evidence>
<keyword evidence="7" id="KW-1133">Transmembrane helix</keyword>
<dbReference type="InterPro" id="IPR003660">
    <property type="entry name" value="HAMP_dom"/>
</dbReference>
<feature type="transmembrane region" description="Helical" evidence="7">
    <location>
        <begin position="190"/>
        <end position="209"/>
    </location>
</feature>
<dbReference type="RefSeq" id="WP_240308015.1">
    <property type="nucleotide sequence ID" value="NZ_FOMJ01000002.1"/>
</dbReference>
<dbReference type="Proteomes" id="UP000198611">
    <property type="component" value="Unassembled WGS sequence"/>
</dbReference>
<dbReference type="PROSITE" id="PS50111">
    <property type="entry name" value="CHEMOTAXIS_TRANSDUC_2"/>
    <property type="match status" value="1"/>
</dbReference>
<dbReference type="CDD" id="cd06225">
    <property type="entry name" value="HAMP"/>
    <property type="match status" value="1"/>
</dbReference>
<keyword evidence="7" id="KW-0812">Transmembrane</keyword>
<dbReference type="AlphaFoldDB" id="A0A1I1PYG0"/>
<comment type="similarity">
    <text evidence="4">Belongs to the methyl-accepting chemotaxis (MCP) protein family.</text>
</comment>
<evidence type="ECO:0000256" key="6">
    <source>
        <dbReference type="SAM" id="MobiDB-lite"/>
    </source>
</evidence>
<dbReference type="SUPFAM" id="SSF58104">
    <property type="entry name" value="Methyl-accepting chemotaxis protein (MCP) signaling domain"/>
    <property type="match status" value="1"/>
</dbReference>
<evidence type="ECO:0000313" key="11">
    <source>
        <dbReference type="EMBL" id="SFD14795.1"/>
    </source>
</evidence>
<reference evidence="11 12" key="1">
    <citation type="submission" date="2016-10" db="EMBL/GenBank/DDBJ databases">
        <authorList>
            <person name="de Groot N.N."/>
        </authorList>
    </citation>
    <scope>NUCLEOTIDE SEQUENCE [LARGE SCALE GENOMIC DNA]</scope>
    <source>
        <strain evidence="11 12">HL3</strain>
    </source>
</reference>
<proteinExistence type="inferred from homology"/>